<protein>
    <submittedName>
        <fullName evidence="1">Uncharacterized protein</fullName>
    </submittedName>
</protein>
<dbReference type="EMBL" id="VSWD01000013">
    <property type="protein sequence ID" value="KAK3084916.1"/>
    <property type="molecule type" value="Genomic_DNA"/>
</dbReference>
<accession>A0AA88XGX7</accession>
<name>A0AA88XGX7_PINIB</name>
<evidence type="ECO:0000313" key="2">
    <source>
        <dbReference type="Proteomes" id="UP001186944"/>
    </source>
</evidence>
<dbReference type="AlphaFoldDB" id="A0AA88XGX7"/>
<dbReference type="Proteomes" id="UP001186944">
    <property type="component" value="Unassembled WGS sequence"/>
</dbReference>
<comment type="caution">
    <text evidence="1">The sequence shown here is derived from an EMBL/GenBank/DDBJ whole genome shotgun (WGS) entry which is preliminary data.</text>
</comment>
<gene>
    <name evidence="1" type="ORF">FSP39_021441</name>
</gene>
<sequence length="114" mass="13137">MAANTETSNCRLEITGDNEFKREIQERFQKVKEYLTHMETNPANNATVMETILDYWIKNNINADDRCHGPTQFPSSYLQVQRGDVDQKLFVTAETSLKNFGKICETLKKCAKEV</sequence>
<keyword evidence="2" id="KW-1185">Reference proteome</keyword>
<evidence type="ECO:0000313" key="1">
    <source>
        <dbReference type="EMBL" id="KAK3084916.1"/>
    </source>
</evidence>
<organism evidence="1 2">
    <name type="scientific">Pinctada imbricata</name>
    <name type="common">Atlantic pearl-oyster</name>
    <name type="synonym">Pinctada martensii</name>
    <dbReference type="NCBI Taxonomy" id="66713"/>
    <lineage>
        <taxon>Eukaryota</taxon>
        <taxon>Metazoa</taxon>
        <taxon>Spiralia</taxon>
        <taxon>Lophotrochozoa</taxon>
        <taxon>Mollusca</taxon>
        <taxon>Bivalvia</taxon>
        <taxon>Autobranchia</taxon>
        <taxon>Pteriomorphia</taxon>
        <taxon>Pterioida</taxon>
        <taxon>Pterioidea</taxon>
        <taxon>Pteriidae</taxon>
        <taxon>Pinctada</taxon>
    </lineage>
</organism>
<reference evidence="1" key="1">
    <citation type="submission" date="2019-08" db="EMBL/GenBank/DDBJ databases">
        <title>The improved chromosome-level genome for the pearl oyster Pinctada fucata martensii using PacBio sequencing and Hi-C.</title>
        <authorList>
            <person name="Zheng Z."/>
        </authorList>
    </citation>
    <scope>NUCLEOTIDE SEQUENCE</scope>
    <source>
        <strain evidence="1">ZZ-2019</strain>
        <tissue evidence="1">Adductor muscle</tissue>
    </source>
</reference>
<proteinExistence type="predicted"/>